<organism evidence="8 9">
    <name type="scientific">Cyanomargarita calcarea GSE-NOS-MK-12-04C</name>
    <dbReference type="NCBI Taxonomy" id="2839659"/>
    <lineage>
        <taxon>Bacteria</taxon>
        <taxon>Bacillati</taxon>
        <taxon>Cyanobacteriota</taxon>
        <taxon>Cyanophyceae</taxon>
        <taxon>Nostocales</taxon>
        <taxon>Cyanomargaritaceae</taxon>
        <taxon>Cyanomargarita</taxon>
    </lineage>
</organism>
<dbReference type="Pfam" id="PF00069">
    <property type="entry name" value="Pkinase"/>
    <property type="match status" value="1"/>
</dbReference>
<evidence type="ECO:0000256" key="2">
    <source>
        <dbReference type="ARBA" id="ARBA00022741"/>
    </source>
</evidence>
<evidence type="ECO:0000313" key="9">
    <source>
        <dbReference type="Proteomes" id="UP000729701"/>
    </source>
</evidence>
<comment type="caution">
    <text evidence="8">The sequence shown here is derived from an EMBL/GenBank/DDBJ whole genome shotgun (WGS) entry which is preliminary data.</text>
</comment>
<protein>
    <submittedName>
        <fullName evidence="8">Protein kinase</fullName>
    </submittedName>
</protein>
<dbReference type="SMART" id="SM00220">
    <property type="entry name" value="S_TKc"/>
    <property type="match status" value="1"/>
</dbReference>
<dbReference type="InterPro" id="IPR017441">
    <property type="entry name" value="Protein_kinase_ATP_BS"/>
</dbReference>
<dbReference type="PANTHER" id="PTHR43289:SF34">
    <property type="entry name" value="SERINE_THREONINE-PROTEIN KINASE YBDM-RELATED"/>
    <property type="match status" value="1"/>
</dbReference>
<evidence type="ECO:0000256" key="3">
    <source>
        <dbReference type="ARBA" id="ARBA00022777"/>
    </source>
</evidence>
<dbReference type="GO" id="GO:0005524">
    <property type="term" value="F:ATP binding"/>
    <property type="evidence" value="ECO:0007669"/>
    <property type="project" value="UniProtKB-UniRule"/>
</dbReference>
<reference evidence="8" key="2">
    <citation type="journal article" date="2022" name="Microbiol. Resour. Announc.">
        <title>Metagenome Sequencing to Explore Phylogenomics of Terrestrial Cyanobacteria.</title>
        <authorList>
            <person name="Ward R.D."/>
            <person name="Stajich J.E."/>
            <person name="Johansen J.R."/>
            <person name="Huntemann M."/>
            <person name="Clum A."/>
            <person name="Foster B."/>
            <person name="Foster B."/>
            <person name="Roux S."/>
            <person name="Palaniappan K."/>
            <person name="Varghese N."/>
            <person name="Mukherjee S."/>
            <person name="Reddy T.B.K."/>
            <person name="Daum C."/>
            <person name="Copeland A."/>
            <person name="Chen I.A."/>
            <person name="Ivanova N.N."/>
            <person name="Kyrpides N.C."/>
            <person name="Shapiro N."/>
            <person name="Eloe-Fadrosh E.A."/>
            <person name="Pietrasiak N."/>
        </authorList>
    </citation>
    <scope>NUCLEOTIDE SEQUENCE</scope>
    <source>
        <strain evidence="8">GSE-NOS-MK-12-04C</strain>
    </source>
</reference>
<keyword evidence="4 5" id="KW-0067">ATP-binding</keyword>
<dbReference type="Gene3D" id="1.10.510.10">
    <property type="entry name" value="Transferase(Phosphotransferase) domain 1"/>
    <property type="match status" value="1"/>
</dbReference>
<keyword evidence="2 5" id="KW-0547">Nucleotide-binding</keyword>
<keyword evidence="1" id="KW-0808">Transferase</keyword>
<evidence type="ECO:0000256" key="6">
    <source>
        <dbReference type="SAM" id="Phobius"/>
    </source>
</evidence>
<keyword evidence="6" id="KW-0472">Membrane</keyword>
<dbReference type="Gene3D" id="3.30.200.20">
    <property type="entry name" value="Phosphorylase Kinase, domain 1"/>
    <property type="match status" value="1"/>
</dbReference>
<accession>A0A951QSE5</accession>
<evidence type="ECO:0000256" key="5">
    <source>
        <dbReference type="PROSITE-ProRule" id="PRU10141"/>
    </source>
</evidence>
<proteinExistence type="predicted"/>
<keyword evidence="3 8" id="KW-0418">Kinase</keyword>
<dbReference type="PROSITE" id="PS00108">
    <property type="entry name" value="PROTEIN_KINASE_ST"/>
    <property type="match status" value="1"/>
</dbReference>
<dbReference type="InterPro" id="IPR011009">
    <property type="entry name" value="Kinase-like_dom_sf"/>
</dbReference>
<dbReference type="PANTHER" id="PTHR43289">
    <property type="entry name" value="MITOGEN-ACTIVATED PROTEIN KINASE KINASE KINASE 20-RELATED"/>
    <property type="match status" value="1"/>
</dbReference>
<feature type="domain" description="Protein kinase" evidence="7">
    <location>
        <begin position="20"/>
        <end position="313"/>
    </location>
</feature>
<evidence type="ECO:0000259" key="7">
    <source>
        <dbReference type="PROSITE" id="PS50011"/>
    </source>
</evidence>
<dbReference type="InterPro" id="IPR000719">
    <property type="entry name" value="Prot_kinase_dom"/>
</dbReference>
<dbReference type="Proteomes" id="UP000729701">
    <property type="component" value="Unassembled WGS sequence"/>
</dbReference>
<feature type="binding site" evidence="5">
    <location>
        <position position="49"/>
    </location>
    <ligand>
        <name>ATP</name>
        <dbReference type="ChEBI" id="CHEBI:30616"/>
    </ligand>
</feature>
<dbReference type="AlphaFoldDB" id="A0A951QSE5"/>
<reference evidence="8" key="1">
    <citation type="submission" date="2021-05" db="EMBL/GenBank/DDBJ databases">
        <authorList>
            <person name="Pietrasiak N."/>
            <person name="Ward R."/>
            <person name="Stajich J.E."/>
            <person name="Kurbessoian T."/>
        </authorList>
    </citation>
    <scope>NUCLEOTIDE SEQUENCE</scope>
    <source>
        <strain evidence="8">GSE-NOS-MK-12-04C</strain>
    </source>
</reference>
<dbReference type="SUPFAM" id="SSF56112">
    <property type="entry name" value="Protein kinase-like (PK-like)"/>
    <property type="match status" value="1"/>
</dbReference>
<dbReference type="InterPro" id="IPR008271">
    <property type="entry name" value="Ser/Thr_kinase_AS"/>
</dbReference>
<gene>
    <name evidence="8" type="ORF">KME60_28950</name>
</gene>
<dbReference type="GO" id="GO:0004674">
    <property type="term" value="F:protein serine/threonine kinase activity"/>
    <property type="evidence" value="ECO:0007669"/>
    <property type="project" value="TreeGrafter"/>
</dbReference>
<sequence length="585" mass="65443">MNSSTPNSWIGRSIGDRQRYRLEKRLGMGGMGDVFLAMDTRIGKQVALKLLKDTLVASKEMRRRFEREVEVCAALDSDNIVKVSDYGVTDEGYPFYVMEYLRGETLRQFLQHDRPSLEQTVSIITQVCKGLQLAHKGVTLWREGATVSEHIQVVHRDLKPDNIFLVPTDSGKLVKIVDFGIAKIRNESAEQTNFTNAFIGTFRYAAPEQLRGEINLDGRADIYSLGIILYEMLSAADPFGFSIKSRNISEASWIFAHTGEPPKPLRSQPGCENLSSQLEAVVMRCLEKKPGDRFASVEELNLALRAAAESSAFDNLLEETIAQAQAWNNEGSDAETIARPLNPASESKREETIAQIPLANPVVEHKHEETIAQIPLANPVVEHKHEETIAQIPLANPVVEHKHEETIAQIPLASPAQPQREETIAQIPMKNAVPATEWLKKNPQLPAAKINIKQNVAKQTIFQKPKDSSSLKVIIAVTLFGVSCLGGFFAYPFITSQLALNKIKEAQTKANYEECINLSKYVTSDATIYPEVQEILNKCRVDYALKLAQRNQCPKAYKINEENPQSLLEKTKIKINNFCEVTDNF</sequence>
<keyword evidence="6" id="KW-1133">Transmembrane helix</keyword>
<evidence type="ECO:0000256" key="1">
    <source>
        <dbReference type="ARBA" id="ARBA00022679"/>
    </source>
</evidence>
<keyword evidence="6" id="KW-0812">Transmembrane</keyword>
<dbReference type="PROSITE" id="PS50011">
    <property type="entry name" value="PROTEIN_KINASE_DOM"/>
    <property type="match status" value="1"/>
</dbReference>
<evidence type="ECO:0000313" key="8">
    <source>
        <dbReference type="EMBL" id="MBW4671342.1"/>
    </source>
</evidence>
<name>A0A951QSE5_9CYAN</name>
<feature type="transmembrane region" description="Helical" evidence="6">
    <location>
        <begin position="473"/>
        <end position="494"/>
    </location>
</feature>
<evidence type="ECO:0000256" key="4">
    <source>
        <dbReference type="ARBA" id="ARBA00022840"/>
    </source>
</evidence>
<dbReference type="PROSITE" id="PS00107">
    <property type="entry name" value="PROTEIN_KINASE_ATP"/>
    <property type="match status" value="1"/>
</dbReference>
<dbReference type="EMBL" id="JAHHGZ010000043">
    <property type="protein sequence ID" value="MBW4671342.1"/>
    <property type="molecule type" value="Genomic_DNA"/>
</dbReference>
<dbReference type="CDD" id="cd14014">
    <property type="entry name" value="STKc_PknB_like"/>
    <property type="match status" value="1"/>
</dbReference>